<evidence type="ECO:0000256" key="2">
    <source>
        <dbReference type="ARBA" id="ARBA00019181"/>
    </source>
</evidence>
<reference evidence="6" key="1">
    <citation type="thesis" date="2020" institute="ProQuest LLC" country="789 East Eisenhower Parkway, Ann Arbor, MI, USA">
        <title>Comparative Genomics and Chromosome Evolution.</title>
        <authorList>
            <person name="Mudd A.B."/>
        </authorList>
    </citation>
    <scope>NUCLEOTIDE SEQUENCE</scope>
    <source>
        <strain evidence="6">Female2</strain>
        <tissue evidence="6">Blood</tissue>
    </source>
</reference>
<dbReference type="AlphaFoldDB" id="A0A8T2IFZ4"/>
<dbReference type="GO" id="GO:0036064">
    <property type="term" value="C:ciliary basal body"/>
    <property type="evidence" value="ECO:0007669"/>
    <property type="project" value="TreeGrafter"/>
</dbReference>
<gene>
    <name evidence="6" type="ORF">GDO86_019722</name>
</gene>
<evidence type="ECO:0000313" key="7">
    <source>
        <dbReference type="Proteomes" id="UP000812440"/>
    </source>
</evidence>
<dbReference type="OrthoDB" id="521617at2759"/>
<dbReference type="GO" id="GO:0044782">
    <property type="term" value="P:cilium organization"/>
    <property type="evidence" value="ECO:0007669"/>
    <property type="project" value="TreeGrafter"/>
</dbReference>
<comment type="similarity">
    <text evidence="1">Belongs to the Flattop family.</text>
</comment>
<dbReference type="Pfam" id="PF22611">
    <property type="entry name" value="CFAP126"/>
    <property type="match status" value="1"/>
</dbReference>
<dbReference type="PANTHER" id="PTHR34639">
    <property type="entry name" value="PROTEIN FLATTOP"/>
    <property type="match status" value="1"/>
</dbReference>
<evidence type="ECO:0000256" key="5">
    <source>
        <dbReference type="SAM" id="MobiDB-lite"/>
    </source>
</evidence>
<dbReference type="Proteomes" id="UP000812440">
    <property type="component" value="Unassembled WGS sequence"/>
</dbReference>
<evidence type="ECO:0000256" key="3">
    <source>
        <dbReference type="ARBA" id="ARBA00033306"/>
    </source>
</evidence>
<proteinExistence type="inferred from homology"/>
<protein>
    <recommendedName>
        <fullName evidence="2">Protein Flattop</fullName>
    </recommendedName>
    <alternativeName>
        <fullName evidence="3">Cilia- and flagella-associated protein 126</fullName>
    </alternativeName>
</protein>
<comment type="caution">
    <text evidence="6">The sequence shown here is derived from an EMBL/GenBank/DDBJ whole genome shotgun (WGS) entry which is preliminary data.</text>
</comment>
<comment type="function">
    <text evidence="4">Microtubule inner protein (MIP) part of the dynein-decorated doublet microtubules (DMTs) in cilia axoneme. Acts as a regulator of cilium basal body docking and positioning in mono- and multiciliated cells. Regulates basal body docking and cilia formation in multiciliated lung cells. Regulates kinocilium positioning and stereocilia bundle morphogenesis in the inner ear.</text>
</comment>
<dbReference type="PANTHER" id="PTHR34639:SF1">
    <property type="entry name" value="PROTEIN FLATTOP"/>
    <property type="match status" value="1"/>
</dbReference>
<feature type="non-terminal residue" evidence="6">
    <location>
        <position position="123"/>
    </location>
</feature>
<sequence>PLQKNPWGTFIGTWEMPKKIPPSKVTLTARSAEASKRLTNWIQNSEKLLSASNGLVPQITGTTSGEITQRQEKQETHQEEPTTQRISPEPRPSSQAGPDRGRKNSPEDQPTNRASSREVEVIQ</sequence>
<feature type="compositionally biased region" description="Polar residues" evidence="5">
    <location>
        <begin position="83"/>
        <end position="96"/>
    </location>
</feature>
<evidence type="ECO:0000256" key="4">
    <source>
        <dbReference type="ARBA" id="ARBA00045261"/>
    </source>
</evidence>
<dbReference type="InterPro" id="IPR038797">
    <property type="entry name" value="Fltp"/>
</dbReference>
<organism evidence="6 7">
    <name type="scientific">Hymenochirus boettgeri</name>
    <name type="common">Congo dwarf clawed frog</name>
    <dbReference type="NCBI Taxonomy" id="247094"/>
    <lineage>
        <taxon>Eukaryota</taxon>
        <taxon>Metazoa</taxon>
        <taxon>Chordata</taxon>
        <taxon>Craniata</taxon>
        <taxon>Vertebrata</taxon>
        <taxon>Euteleostomi</taxon>
        <taxon>Amphibia</taxon>
        <taxon>Batrachia</taxon>
        <taxon>Anura</taxon>
        <taxon>Pipoidea</taxon>
        <taxon>Pipidae</taxon>
        <taxon>Pipinae</taxon>
        <taxon>Hymenochirus</taxon>
    </lineage>
</organism>
<feature type="compositionally biased region" description="Polar residues" evidence="5">
    <location>
        <begin position="51"/>
        <end position="68"/>
    </location>
</feature>
<feature type="region of interest" description="Disordered" evidence="5">
    <location>
        <begin position="51"/>
        <end position="123"/>
    </location>
</feature>
<keyword evidence="7" id="KW-1185">Reference proteome</keyword>
<dbReference type="EMBL" id="JAACNH010000498">
    <property type="protein sequence ID" value="KAG8430932.1"/>
    <property type="molecule type" value="Genomic_DNA"/>
</dbReference>
<evidence type="ECO:0000313" key="6">
    <source>
        <dbReference type="EMBL" id="KAG8430932.1"/>
    </source>
</evidence>
<evidence type="ECO:0000256" key="1">
    <source>
        <dbReference type="ARBA" id="ARBA00009887"/>
    </source>
</evidence>
<feature type="compositionally biased region" description="Basic and acidic residues" evidence="5">
    <location>
        <begin position="69"/>
        <end position="82"/>
    </location>
</feature>
<name>A0A8T2IFZ4_9PIPI</name>
<accession>A0A8T2IFZ4</accession>